<dbReference type="GO" id="GO:0006564">
    <property type="term" value="P:L-serine biosynthetic process"/>
    <property type="evidence" value="ECO:0007669"/>
    <property type="project" value="UniProtKB-KW"/>
</dbReference>
<comment type="caution">
    <text evidence="15">The sequence shown here is derived from an EMBL/GenBank/DDBJ whole genome shotgun (WGS) entry which is preliminary data.</text>
</comment>
<comment type="catalytic activity">
    <reaction evidence="13">
        <text>O-phospho-D-serine + H2O = D-serine + phosphate</text>
        <dbReference type="Rhea" id="RHEA:24873"/>
        <dbReference type="ChEBI" id="CHEBI:15377"/>
        <dbReference type="ChEBI" id="CHEBI:35247"/>
        <dbReference type="ChEBI" id="CHEBI:43474"/>
        <dbReference type="ChEBI" id="CHEBI:58680"/>
        <dbReference type="EC" id="3.1.3.3"/>
    </reaction>
</comment>
<reference evidence="15" key="2">
    <citation type="submission" date="2021-04" db="EMBL/GenBank/DDBJ databases">
        <authorList>
            <person name="Gilroy R."/>
        </authorList>
    </citation>
    <scope>NUCLEOTIDE SEQUENCE</scope>
    <source>
        <strain evidence="15">687</strain>
    </source>
</reference>
<evidence type="ECO:0000256" key="4">
    <source>
        <dbReference type="ARBA" id="ARBA00012640"/>
    </source>
</evidence>
<dbReference type="GO" id="GO:0036424">
    <property type="term" value="F:L-phosphoserine phosphatase activity"/>
    <property type="evidence" value="ECO:0007669"/>
    <property type="project" value="InterPro"/>
</dbReference>
<dbReference type="Proteomes" id="UP000824150">
    <property type="component" value="Unassembled WGS sequence"/>
</dbReference>
<dbReference type="GO" id="GO:0000287">
    <property type="term" value="F:magnesium ion binding"/>
    <property type="evidence" value="ECO:0007669"/>
    <property type="project" value="TreeGrafter"/>
</dbReference>
<dbReference type="PANTHER" id="PTHR43344:SF2">
    <property type="entry name" value="PHOSPHOSERINE PHOSPHATASE"/>
    <property type="match status" value="1"/>
</dbReference>
<comment type="pathway">
    <text evidence="2">Amino-acid biosynthesis; L-serine biosynthesis; L-serine from 3-phospho-D-glycerate: step 3/3.</text>
</comment>
<evidence type="ECO:0000256" key="12">
    <source>
        <dbReference type="ARBA" id="ARBA00048138"/>
    </source>
</evidence>
<comment type="similarity">
    <text evidence="3">Belongs to the HAD-like hydrolase superfamily. SerB family.</text>
</comment>
<dbReference type="SFLD" id="SFLDF00029">
    <property type="entry name" value="phosphoserine_phosphatase"/>
    <property type="match status" value="1"/>
</dbReference>
<dbReference type="CDD" id="cd07500">
    <property type="entry name" value="HAD_PSP"/>
    <property type="match status" value="1"/>
</dbReference>
<dbReference type="InterPro" id="IPR023214">
    <property type="entry name" value="HAD_sf"/>
</dbReference>
<keyword evidence="8 15" id="KW-0378">Hydrolase</keyword>
<dbReference type="Gene3D" id="3.40.50.1000">
    <property type="entry name" value="HAD superfamily/HAD-like"/>
    <property type="match status" value="1"/>
</dbReference>
<proteinExistence type="inferred from homology"/>
<evidence type="ECO:0000256" key="14">
    <source>
        <dbReference type="PIRSR" id="PIRSR604469-1"/>
    </source>
</evidence>
<dbReference type="InterPro" id="IPR036412">
    <property type="entry name" value="HAD-like_sf"/>
</dbReference>
<sequence>MGYLFLALPVHNEAHLAPLVASACTYDLQPLGASVANDSCVGQLGYVENLSSPALRQLQEEGAAVGADVLYAPRFVHLSRPGAIIMDMDMTSVTIEGIDEIARSLGVYEEVAAITSMAMHGKADFATSLTRRVALLQGGSASVLEEVKARMHETPGLNCLLTTLKAHGFKCAIASGGFTQLISVLEHKYQLDLVRANTLEIVDGKFTGKVVGPIIDAKGKAQALADLQARFNIAPEQTIALGDGANDLLMIEAASLGIAYHAKPKVVAQAPHALTYCDLSAVALLLETYAREVKDNA</sequence>
<evidence type="ECO:0000256" key="1">
    <source>
        <dbReference type="ARBA" id="ARBA00001946"/>
    </source>
</evidence>
<dbReference type="InterPro" id="IPR004469">
    <property type="entry name" value="PSP"/>
</dbReference>
<evidence type="ECO:0000256" key="2">
    <source>
        <dbReference type="ARBA" id="ARBA00005135"/>
    </source>
</evidence>
<protein>
    <recommendedName>
        <fullName evidence="5">Phosphoserine phosphatase</fullName>
        <ecNumber evidence="4">3.1.3.3</ecNumber>
    </recommendedName>
    <alternativeName>
        <fullName evidence="11">O-phosphoserine phosphohydrolase</fullName>
    </alternativeName>
</protein>
<evidence type="ECO:0000256" key="8">
    <source>
        <dbReference type="ARBA" id="ARBA00022801"/>
    </source>
</evidence>
<organism evidence="15 16">
    <name type="scientific">Candidatus Anaerobiospirillum merdipullorum</name>
    <dbReference type="NCBI Taxonomy" id="2838450"/>
    <lineage>
        <taxon>Bacteria</taxon>
        <taxon>Pseudomonadati</taxon>
        <taxon>Pseudomonadota</taxon>
        <taxon>Gammaproteobacteria</taxon>
        <taxon>Aeromonadales</taxon>
        <taxon>Succinivibrionaceae</taxon>
        <taxon>Anaerobiospirillum</taxon>
    </lineage>
</organism>
<keyword evidence="10" id="KW-0718">Serine biosynthesis</keyword>
<accession>A0A9E2NTE1</accession>
<keyword evidence="9" id="KW-0460">Magnesium</keyword>
<feature type="active site" description="Nucleophile" evidence="14">
    <location>
        <position position="87"/>
    </location>
</feature>
<reference evidence="15" key="1">
    <citation type="journal article" date="2021" name="PeerJ">
        <title>Extensive microbial diversity within the chicken gut microbiome revealed by metagenomics and culture.</title>
        <authorList>
            <person name="Gilroy R."/>
            <person name="Ravi A."/>
            <person name="Getino M."/>
            <person name="Pursley I."/>
            <person name="Horton D.L."/>
            <person name="Alikhan N.F."/>
            <person name="Baker D."/>
            <person name="Gharbi K."/>
            <person name="Hall N."/>
            <person name="Watson M."/>
            <person name="Adriaenssens E.M."/>
            <person name="Foster-Nyarko E."/>
            <person name="Jarju S."/>
            <person name="Secka A."/>
            <person name="Antonio M."/>
            <person name="Oren A."/>
            <person name="Chaudhuri R.R."/>
            <person name="La Ragione R."/>
            <person name="Hildebrand F."/>
            <person name="Pallen M.J."/>
        </authorList>
    </citation>
    <scope>NUCLEOTIDE SEQUENCE</scope>
    <source>
        <strain evidence="15">687</strain>
    </source>
</reference>
<comment type="catalytic activity">
    <reaction evidence="12">
        <text>O-phospho-L-serine + H2O = L-serine + phosphate</text>
        <dbReference type="Rhea" id="RHEA:21208"/>
        <dbReference type="ChEBI" id="CHEBI:15377"/>
        <dbReference type="ChEBI" id="CHEBI:33384"/>
        <dbReference type="ChEBI" id="CHEBI:43474"/>
        <dbReference type="ChEBI" id="CHEBI:57524"/>
        <dbReference type="EC" id="3.1.3.3"/>
    </reaction>
</comment>
<feature type="active site" description="Proton donor" evidence="14">
    <location>
        <position position="89"/>
    </location>
</feature>
<comment type="cofactor">
    <cofactor evidence="1">
        <name>Mg(2+)</name>
        <dbReference type="ChEBI" id="CHEBI:18420"/>
    </cofactor>
</comment>
<evidence type="ECO:0000256" key="13">
    <source>
        <dbReference type="ARBA" id="ARBA00048523"/>
    </source>
</evidence>
<gene>
    <name evidence="15" type="primary">serB</name>
    <name evidence="15" type="ORF">IAA31_02940</name>
</gene>
<dbReference type="InterPro" id="IPR050582">
    <property type="entry name" value="HAD-like_SerB"/>
</dbReference>
<dbReference type="EC" id="3.1.3.3" evidence="4"/>
<evidence type="ECO:0000313" key="16">
    <source>
        <dbReference type="Proteomes" id="UP000824150"/>
    </source>
</evidence>
<evidence type="ECO:0000256" key="5">
    <source>
        <dbReference type="ARBA" id="ARBA00015196"/>
    </source>
</evidence>
<dbReference type="Pfam" id="PF12710">
    <property type="entry name" value="HAD"/>
    <property type="match status" value="1"/>
</dbReference>
<evidence type="ECO:0000256" key="9">
    <source>
        <dbReference type="ARBA" id="ARBA00022842"/>
    </source>
</evidence>
<evidence type="ECO:0000256" key="7">
    <source>
        <dbReference type="ARBA" id="ARBA00022723"/>
    </source>
</evidence>
<evidence type="ECO:0000256" key="11">
    <source>
        <dbReference type="ARBA" id="ARBA00031693"/>
    </source>
</evidence>
<evidence type="ECO:0000256" key="6">
    <source>
        <dbReference type="ARBA" id="ARBA00022605"/>
    </source>
</evidence>
<dbReference type="EMBL" id="JAHLFG010000032">
    <property type="protein sequence ID" value="MBU3826429.1"/>
    <property type="molecule type" value="Genomic_DNA"/>
</dbReference>
<evidence type="ECO:0000256" key="3">
    <source>
        <dbReference type="ARBA" id="ARBA00009184"/>
    </source>
</evidence>
<keyword evidence="6" id="KW-0028">Amino-acid biosynthesis</keyword>
<dbReference type="SFLD" id="SFLDG01136">
    <property type="entry name" value="C1.6:_Phosphoserine_Phosphatas"/>
    <property type="match status" value="1"/>
</dbReference>
<dbReference type="GO" id="GO:0005737">
    <property type="term" value="C:cytoplasm"/>
    <property type="evidence" value="ECO:0007669"/>
    <property type="project" value="TreeGrafter"/>
</dbReference>
<dbReference type="NCBIfam" id="TIGR01488">
    <property type="entry name" value="HAD-SF-IB"/>
    <property type="match status" value="1"/>
</dbReference>
<evidence type="ECO:0000256" key="10">
    <source>
        <dbReference type="ARBA" id="ARBA00023299"/>
    </source>
</evidence>
<evidence type="ECO:0000313" key="15">
    <source>
        <dbReference type="EMBL" id="MBU3826429.1"/>
    </source>
</evidence>
<dbReference type="SUPFAM" id="SSF56784">
    <property type="entry name" value="HAD-like"/>
    <property type="match status" value="1"/>
</dbReference>
<keyword evidence="7" id="KW-0479">Metal-binding</keyword>
<dbReference type="NCBIfam" id="TIGR00338">
    <property type="entry name" value="serB"/>
    <property type="match status" value="1"/>
</dbReference>
<dbReference type="SFLD" id="SFLDG01137">
    <property type="entry name" value="C1.6.1:_Phosphoserine_Phosphat"/>
    <property type="match status" value="1"/>
</dbReference>
<dbReference type="SFLD" id="SFLDS00003">
    <property type="entry name" value="Haloacid_Dehalogenase"/>
    <property type="match status" value="1"/>
</dbReference>
<name>A0A9E2NTE1_9GAMM</name>
<dbReference type="AlphaFoldDB" id="A0A9E2NTE1"/>
<dbReference type="PANTHER" id="PTHR43344">
    <property type="entry name" value="PHOSPHOSERINE PHOSPHATASE"/>
    <property type="match status" value="1"/>
</dbReference>